<evidence type="ECO:0000313" key="1">
    <source>
        <dbReference type="EMBL" id="CAF9932859.1"/>
    </source>
</evidence>
<dbReference type="InterPro" id="IPR029068">
    <property type="entry name" value="Glyas_Bleomycin-R_OHBP_Dase"/>
</dbReference>
<dbReference type="SUPFAM" id="SSF54593">
    <property type="entry name" value="Glyoxalase/Bleomycin resistance protein/Dihydroxybiphenyl dioxygenase"/>
    <property type="match status" value="1"/>
</dbReference>
<dbReference type="Gene3D" id="3.10.180.10">
    <property type="entry name" value="2,3-Dihydroxybiphenyl 1,2-Dioxygenase, domain 1"/>
    <property type="match status" value="1"/>
</dbReference>
<gene>
    <name evidence="1" type="ORF">ALECFALPRED_005394</name>
</gene>
<protein>
    <recommendedName>
        <fullName evidence="3">VOC domain-containing protein</fullName>
    </recommendedName>
</protein>
<dbReference type="EMBL" id="CAJPDR010000338">
    <property type="protein sequence ID" value="CAF9932859.1"/>
    <property type="molecule type" value="Genomic_DNA"/>
</dbReference>
<evidence type="ECO:0008006" key="3">
    <source>
        <dbReference type="Google" id="ProtNLM"/>
    </source>
</evidence>
<comment type="caution">
    <text evidence="1">The sequence shown here is derived from an EMBL/GenBank/DDBJ whole genome shotgun (WGS) entry which is preliminary data.</text>
</comment>
<dbReference type="Proteomes" id="UP000664203">
    <property type="component" value="Unassembled WGS sequence"/>
</dbReference>
<proteinExistence type="predicted"/>
<dbReference type="Pfam" id="PF13669">
    <property type="entry name" value="Glyoxalase_4"/>
    <property type="match status" value="1"/>
</dbReference>
<name>A0A8H3IYK6_9LECA</name>
<reference evidence="1" key="1">
    <citation type="submission" date="2021-03" db="EMBL/GenBank/DDBJ databases">
        <authorList>
            <person name="Tagirdzhanova G."/>
        </authorList>
    </citation>
    <scope>NUCLEOTIDE SEQUENCE</scope>
</reference>
<accession>A0A8H3IYK6</accession>
<organism evidence="1 2">
    <name type="scientific">Alectoria fallacina</name>
    <dbReference type="NCBI Taxonomy" id="1903189"/>
    <lineage>
        <taxon>Eukaryota</taxon>
        <taxon>Fungi</taxon>
        <taxon>Dikarya</taxon>
        <taxon>Ascomycota</taxon>
        <taxon>Pezizomycotina</taxon>
        <taxon>Lecanoromycetes</taxon>
        <taxon>OSLEUM clade</taxon>
        <taxon>Lecanoromycetidae</taxon>
        <taxon>Lecanorales</taxon>
        <taxon>Lecanorineae</taxon>
        <taxon>Parmeliaceae</taxon>
        <taxon>Alectoria</taxon>
    </lineage>
</organism>
<dbReference type="AlphaFoldDB" id="A0A8H3IYK6"/>
<keyword evidence="2" id="KW-1185">Reference proteome</keyword>
<evidence type="ECO:0000313" key="2">
    <source>
        <dbReference type="Proteomes" id="UP000664203"/>
    </source>
</evidence>
<sequence length="156" mass="17954">MDGLLQLGIGPFQVFDFTPNTVLKQYFRGQVGSFELKVCFAKHGDLTFEIMQPTAGESLMAEFLNQGGKEGVQHIAFDCHNMPMEERKKEMRERGFEPAMEGIWKGRKGTCNFCFFDTEASTGTIFESIEFSEDWEDPEFYWYPQPPAKNVSYDED</sequence>
<dbReference type="OrthoDB" id="504708at2759"/>